<dbReference type="Proteomes" id="UP000191680">
    <property type="component" value="Unassembled WGS sequence"/>
</dbReference>
<evidence type="ECO:0000313" key="2">
    <source>
        <dbReference type="EMBL" id="OQD43872.1"/>
    </source>
</evidence>
<feature type="domain" description="Zinc-ribbon 15" evidence="1">
    <location>
        <begin position="20"/>
        <end position="69"/>
    </location>
</feature>
<name>A0A1V6LUM2_9FLAO</name>
<organism evidence="2 3">
    <name type="scientific">Croceivirga radicis</name>
    <dbReference type="NCBI Taxonomy" id="1929488"/>
    <lineage>
        <taxon>Bacteria</taxon>
        <taxon>Pseudomonadati</taxon>
        <taxon>Bacteroidota</taxon>
        <taxon>Flavobacteriia</taxon>
        <taxon>Flavobacteriales</taxon>
        <taxon>Flavobacteriaceae</taxon>
        <taxon>Croceivirga</taxon>
    </lineage>
</organism>
<evidence type="ECO:0000259" key="1">
    <source>
        <dbReference type="Pfam" id="PF17032"/>
    </source>
</evidence>
<keyword evidence="3" id="KW-1185">Reference proteome</keyword>
<dbReference type="RefSeq" id="WP_080318242.1">
    <property type="nucleotide sequence ID" value="NZ_MTBC01000002.1"/>
</dbReference>
<dbReference type="OrthoDB" id="766141at2"/>
<accession>A0A1V6LUM2</accession>
<evidence type="ECO:0000313" key="3">
    <source>
        <dbReference type="Proteomes" id="UP000191680"/>
    </source>
</evidence>
<proteinExistence type="predicted"/>
<dbReference type="InterPro" id="IPR031493">
    <property type="entry name" value="Zinc_ribbon_15"/>
</dbReference>
<gene>
    <name evidence="2" type="ORF">BUL40_04520</name>
</gene>
<dbReference type="EMBL" id="MTBC01000002">
    <property type="protein sequence ID" value="OQD43872.1"/>
    <property type="molecule type" value="Genomic_DNA"/>
</dbReference>
<protein>
    <submittedName>
        <fullName evidence="2">Zinc-ribbon domain-containing protein</fullName>
    </submittedName>
</protein>
<dbReference type="Pfam" id="PF17032">
    <property type="entry name" value="Zn_ribbon_15"/>
    <property type="match status" value="1"/>
</dbReference>
<sequence>MILFFGTKKGKENSNKMPNVVCGHCAQKGTVTLYSQETLAHVFWLPITKIGTNHYAECSHCKRVYYKNDFSADMLKVINQK</sequence>
<comment type="caution">
    <text evidence="2">The sequence shown here is derived from an EMBL/GenBank/DDBJ whole genome shotgun (WGS) entry which is preliminary data.</text>
</comment>
<dbReference type="AlphaFoldDB" id="A0A1V6LUM2"/>
<reference evidence="2 3" key="1">
    <citation type="submission" date="2016-12" db="EMBL/GenBank/DDBJ databases">
        <authorList>
            <person name="Song W.-J."/>
            <person name="Kurnit D.M."/>
        </authorList>
    </citation>
    <scope>NUCLEOTIDE SEQUENCE [LARGE SCALE GENOMIC DNA]</scope>
    <source>
        <strain evidence="2 3">HSG9</strain>
    </source>
</reference>